<dbReference type="Proteomes" id="UP000240400">
    <property type="component" value="Unassembled WGS sequence"/>
</dbReference>
<dbReference type="EMBL" id="PZHR01000044">
    <property type="protein sequence ID" value="PTK58559.1"/>
    <property type="molecule type" value="Genomic_DNA"/>
</dbReference>
<reference evidence="4 6" key="3">
    <citation type="submission" date="2018-06" db="EMBL/GenBank/DDBJ databases">
        <authorList>
            <consortium name="Pathogen Informatics"/>
            <person name="Doyle S."/>
        </authorList>
    </citation>
    <scope>NUCLEOTIDE SEQUENCE [LARGE SCALE GENOMIC DNA]</scope>
    <source>
        <strain evidence="4 6">NCTC13834</strain>
    </source>
</reference>
<evidence type="ECO:0000313" key="6">
    <source>
        <dbReference type="Proteomes" id="UP000254412"/>
    </source>
</evidence>
<dbReference type="AlphaFoldDB" id="A0A291JL33"/>
<dbReference type="KEGG" id="snl:BJD96_09885"/>
<dbReference type="OrthoDB" id="3784230at2"/>
<evidence type="ECO:0000313" key="4">
    <source>
        <dbReference type="EMBL" id="SUM55632.1"/>
    </source>
</evidence>
<reference evidence="3" key="2">
    <citation type="submission" date="2018-03" db="EMBL/GenBank/DDBJ databases">
        <authorList>
            <person name="Keele B.F."/>
        </authorList>
    </citation>
    <scope>NUCLEOTIDE SEQUENCE</scope>
    <source>
        <strain evidence="3">SNUC 4337</strain>
    </source>
</reference>
<evidence type="ECO:0000259" key="1">
    <source>
        <dbReference type="Pfam" id="PF06054"/>
    </source>
</evidence>
<sequence>MLYARNSQNQNVWAGSALKGDQYRCPFCNCEVLLKNGQIITPHFAHYKRNHLYCQKSETHEHYNLKYCIAQKLKKLNYKVSIEPYIPDSYQYPDLIIDDAIAIEIQFSSEVVAHIVRRSRSLQNIGYKVIWIIKNVKYNIKTCVLYLSNYERNFINSHNRLLFSWDAIHDKFYVYRIVYFLGGQRFIAKRYLLEIDDLINFIQSAEAFQCPTQSIKLTRKSIYHYINQCRKARSVLEPSLSVMYNLRLTDEWVSRYLGIVFPEQIFIKSHPIYWQLQLMYFLRNHTLQIGAFQSLLKFNRFYNEDIDTMQITYNVVQSFKQFYGIHGCYSVQN</sequence>
<dbReference type="RefSeq" id="WP_096823896.1">
    <property type="nucleotide sequence ID" value="NZ_BMCF01000006.1"/>
</dbReference>
<accession>A0A291JL33</accession>
<feature type="domain" description="Competence protein CoiA-like N-terminal" evidence="2">
    <location>
        <begin position="18"/>
        <end position="50"/>
    </location>
</feature>
<protein>
    <submittedName>
        <fullName evidence="3">Competence protein</fullName>
    </submittedName>
</protein>
<evidence type="ECO:0000313" key="3">
    <source>
        <dbReference type="EMBL" id="PTK58559.1"/>
    </source>
</evidence>
<dbReference type="Proteomes" id="UP000254412">
    <property type="component" value="Unassembled WGS sequence"/>
</dbReference>
<dbReference type="Pfam" id="PF06054">
    <property type="entry name" value="CoiA_nuc"/>
    <property type="match status" value="1"/>
</dbReference>
<feature type="domain" description="Competence protein CoiA nuclease-like" evidence="1">
    <location>
        <begin position="58"/>
        <end position="193"/>
    </location>
</feature>
<gene>
    <name evidence="3" type="ORF">BUZ61_08875</name>
    <name evidence="4" type="ORF">NCTC13834_02003</name>
</gene>
<dbReference type="Pfam" id="PF25164">
    <property type="entry name" value="CoiA_N"/>
    <property type="match status" value="1"/>
</dbReference>
<dbReference type="InterPro" id="IPR010330">
    <property type="entry name" value="CoiA_nuc"/>
</dbReference>
<name>A0A291JL33_9STAP</name>
<organism evidence="3 5">
    <name type="scientific">Staphylococcus nepalensis</name>
    <dbReference type="NCBI Taxonomy" id="214473"/>
    <lineage>
        <taxon>Bacteria</taxon>
        <taxon>Bacillati</taxon>
        <taxon>Bacillota</taxon>
        <taxon>Bacilli</taxon>
        <taxon>Bacillales</taxon>
        <taxon>Staphylococcaceae</taxon>
        <taxon>Staphylococcus</taxon>
    </lineage>
</organism>
<dbReference type="EMBL" id="UHDS01000001">
    <property type="protein sequence ID" value="SUM55632.1"/>
    <property type="molecule type" value="Genomic_DNA"/>
</dbReference>
<dbReference type="InterPro" id="IPR057253">
    <property type="entry name" value="CoiA-like_N"/>
</dbReference>
<evidence type="ECO:0000313" key="5">
    <source>
        <dbReference type="Proteomes" id="UP000240400"/>
    </source>
</evidence>
<evidence type="ECO:0000259" key="2">
    <source>
        <dbReference type="Pfam" id="PF25164"/>
    </source>
</evidence>
<proteinExistence type="predicted"/>
<reference evidence="3 5" key="1">
    <citation type="journal article" date="2016" name="Front. Microbiol.">
        <title>Comprehensive Phylogenetic Analysis of Bovine Non-aureus Staphylococci Species Based on Whole-Genome Sequencing.</title>
        <authorList>
            <person name="Naushad S."/>
            <person name="Barkema H.W."/>
            <person name="Luby C."/>
            <person name="Condas L.A."/>
            <person name="Nobrega D.B."/>
            <person name="Carson D.A."/>
            <person name="De Buck J."/>
        </authorList>
    </citation>
    <scope>NUCLEOTIDE SEQUENCE [LARGE SCALE GENOMIC DNA]</scope>
    <source>
        <strain evidence="3 5">SNUC 4337</strain>
    </source>
</reference>